<keyword evidence="2" id="KW-1185">Reference proteome</keyword>
<dbReference type="AlphaFoldDB" id="A0A841T9D8"/>
<dbReference type="Proteomes" id="UP000574133">
    <property type="component" value="Unassembled WGS sequence"/>
</dbReference>
<name>A0A841T9D8_9BACL</name>
<dbReference type="Gene3D" id="3.30.470.20">
    <property type="entry name" value="ATP-grasp fold, B domain"/>
    <property type="match status" value="1"/>
</dbReference>
<dbReference type="Pfam" id="PF14398">
    <property type="entry name" value="ATPgrasp_YheCD"/>
    <property type="match status" value="1"/>
</dbReference>
<gene>
    <name evidence="1" type="ORF">H4Q31_09510</name>
</gene>
<evidence type="ECO:0000313" key="2">
    <source>
        <dbReference type="Proteomes" id="UP000574133"/>
    </source>
</evidence>
<reference evidence="1 2" key="1">
    <citation type="submission" date="2020-08" db="EMBL/GenBank/DDBJ databases">
        <title>Cohnella phylogeny.</title>
        <authorList>
            <person name="Dunlap C."/>
        </authorList>
    </citation>
    <scope>NUCLEOTIDE SEQUENCE [LARGE SCALE GENOMIC DNA]</scope>
    <source>
        <strain evidence="1 2">DSM 103658</strain>
    </source>
</reference>
<sequence length="397" mass="43472">MPVICPASKPLVVPVVTASGTKLIRRATESPVLGIVVCERSGSPPFAEASFIRRLIRDGAKLGLDVFAFSPSTWDEAQDSVLAWTWRGGWIREARPAPSLAYDRAWPRDGAAYERHRTSMNRMRASGRLRLLNSKLPGKAAVLRALLRAPELRRWLPPTALYRGEASLTAWLDRCGGAAFLKPSSGSQGRRVIVLSRDSGMSGIVTVRGRTSSNRSYRLIGQPESEAIARIHRWIGNRTYLMQPALELQGLDGEPFDLRILMQRDGEGRWARTGLAARRGRSGAVTTNLHGGGEARNAQQYLTDLFGEREADSLLAELQDAADAVLIRIEESFGPFAELGLDFGIDRTGQCWFLEANSKPGRASMACAGEAAAAEAAERPLAYARHILLRSPWEGIS</sequence>
<organism evidence="1 2">
    <name type="scientific">Cohnella lubricantis</name>
    <dbReference type="NCBI Taxonomy" id="2163172"/>
    <lineage>
        <taxon>Bacteria</taxon>
        <taxon>Bacillati</taxon>
        <taxon>Bacillota</taxon>
        <taxon>Bacilli</taxon>
        <taxon>Bacillales</taxon>
        <taxon>Paenibacillaceae</taxon>
        <taxon>Cohnella</taxon>
    </lineage>
</organism>
<dbReference type="SUPFAM" id="SSF56059">
    <property type="entry name" value="Glutathione synthetase ATP-binding domain-like"/>
    <property type="match status" value="1"/>
</dbReference>
<dbReference type="InterPro" id="IPR026838">
    <property type="entry name" value="YheC/D"/>
</dbReference>
<dbReference type="RefSeq" id="WP_185178838.1">
    <property type="nucleotide sequence ID" value="NZ_CBCSEP010000005.1"/>
</dbReference>
<comment type="caution">
    <text evidence="1">The sequence shown here is derived from an EMBL/GenBank/DDBJ whole genome shotgun (WGS) entry which is preliminary data.</text>
</comment>
<accession>A0A841T9D8</accession>
<protein>
    <submittedName>
        <fullName evidence="1">YheC/YheD family protein</fullName>
    </submittedName>
</protein>
<evidence type="ECO:0000313" key="1">
    <source>
        <dbReference type="EMBL" id="MBB6677562.1"/>
    </source>
</evidence>
<dbReference type="EMBL" id="JACJVN010000033">
    <property type="protein sequence ID" value="MBB6677562.1"/>
    <property type="molecule type" value="Genomic_DNA"/>
</dbReference>
<proteinExistence type="predicted"/>